<dbReference type="Proteomes" id="UP000694389">
    <property type="component" value="Unassembled WGS sequence"/>
</dbReference>
<evidence type="ECO:0000256" key="1">
    <source>
        <dbReference type="ARBA" id="ARBA00022468"/>
    </source>
</evidence>
<dbReference type="PANTHER" id="PTHR12635">
    <property type="entry name" value="RHO-GTPASE-ACTIVATING PROTEIN 6 FAMILY MEMBER"/>
    <property type="match status" value="1"/>
</dbReference>
<dbReference type="GO" id="GO:0005096">
    <property type="term" value="F:GTPase activator activity"/>
    <property type="evidence" value="ECO:0007669"/>
    <property type="project" value="UniProtKB-KW"/>
</dbReference>
<accession>A0A8C4IIP3</accession>
<name>A0A8C4IIP3_DICLA</name>
<dbReference type="PROSITE" id="PS50238">
    <property type="entry name" value="RHOGAP"/>
    <property type="match status" value="1"/>
</dbReference>
<evidence type="ECO:0000313" key="5">
    <source>
        <dbReference type="Proteomes" id="UP000694389"/>
    </source>
</evidence>
<protein>
    <submittedName>
        <fullName evidence="4">Rho GTPase activating protein 6</fullName>
    </submittedName>
</protein>
<dbReference type="SMART" id="SM00324">
    <property type="entry name" value="RhoGAP"/>
    <property type="match status" value="1"/>
</dbReference>
<feature type="region of interest" description="Disordered" evidence="2">
    <location>
        <begin position="733"/>
        <end position="752"/>
    </location>
</feature>
<evidence type="ECO:0000256" key="2">
    <source>
        <dbReference type="SAM" id="MobiDB-lite"/>
    </source>
</evidence>
<feature type="region of interest" description="Disordered" evidence="2">
    <location>
        <begin position="771"/>
        <end position="868"/>
    </location>
</feature>
<sequence>MTKRRLRQTRSLDPAIIRHCDSETEGVSGASLSGAAAADAGASPERLTLKPALRTKIPTLKEPITPSLSSPSIPLDVSPSSNFHFDFDTVKRAKRNTAGDLPYLVRGPGAAPSGSTGTLFSPRRWLQRKVQPSSSHAYVVWKSEGDFTWSGLSGRSVRLTPVAIQSLSELERARLQEVAYTRLHQDYDLGCQITMPKDGQKRKKSLRRKLDSLAKEKSKDKECIPQAFSIPLSQVIANDRTHRQRQDGYRQDPPQREEHKDSSDLVSSILQFATKRPSNKELSSSNSSLSSTSETANESTSPNTPEAAPRARRRGGMSVDSITDLDDNQSRLLEALQLSLPAETPSKKEKHRDKRLSLNPIYRQVPRVVDSCCQHIEKYGLQTVGIFRVGSSKKRVRQLREEFDRGVDVQLDEEHSIHDVAALLKEFLRDMPDPLLTKELYTAFINTTLLDTDEQHNVTQLLVYLLPACNSDTLHRLLEFLSTVTDHAHDRQDKDGQEITGNKMTSLNLATIFGPNLLHKQKSSDKEFSVQSSARAEESTAVIAVLQRMIASYQTLFMVPPDLQNEVLMSLLETDPDVVDYLLRRKASQSPDLLQTEEPFTLSERRSSSDSNKASSGEVSPYDNNSPVLSERRGEPGSPGSERLCRVPEQYTLVGQVAGWNREPGSDTLWGTKEEHANIWGTWHTTLKPALKDQPYTGSHGNMSEGSSRSSQEGLDGLHGDGKQPATLQRTLTAPGITECRPHPPVTRVCTSPHVEARPPRLQLSINPSVTSHLNSTQGLHRGSGHGPSPTSRPQGGVNTIDGGPAMLNDGHCPPPYNAHHRLASSQSSPQLATAQRPPLQHGRLSAAQSNSASTTEGQMVPQSPEWQDWQRDRWQIWQLLSSDNADALPETLV</sequence>
<feature type="region of interest" description="Disordered" evidence="2">
    <location>
        <begin position="593"/>
        <end position="646"/>
    </location>
</feature>
<feature type="compositionally biased region" description="Low complexity" evidence="2">
    <location>
        <begin position="280"/>
        <end position="301"/>
    </location>
</feature>
<proteinExistence type="predicted"/>
<dbReference type="InterPro" id="IPR008936">
    <property type="entry name" value="Rho_GTPase_activation_prot"/>
</dbReference>
<feature type="region of interest" description="Disordered" evidence="2">
    <location>
        <begin position="23"/>
        <end position="46"/>
    </location>
</feature>
<feature type="compositionally biased region" description="Basic and acidic residues" evidence="2">
    <location>
        <begin position="239"/>
        <end position="263"/>
    </location>
</feature>
<keyword evidence="5" id="KW-1185">Reference proteome</keyword>
<organism evidence="4 5">
    <name type="scientific">Dicentrarchus labrax</name>
    <name type="common">European seabass</name>
    <name type="synonym">Morone labrax</name>
    <dbReference type="NCBI Taxonomy" id="13489"/>
    <lineage>
        <taxon>Eukaryota</taxon>
        <taxon>Metazoa</taxon>
        <taxon>Chordata</taxon>
        <taxon>Craniata</taxon>
        <taxon>Vertebrata</taxon>
        <taxon>Euteleostomi</taxon>
        <taxon>Actinopterygii</taxon>
        <taxon>Neopterygii</taxon>
        <taxon>Teleostei</taxon>
        <taxon>Neoteleostei</taxon>
        <taxon>Acanthomorphata</taxon>
        <taxon>Eupercaria</taxon>
        <taxon>Moronidae</taxon>
        <taxon>Dicentrarchus</taxon>
    </lineage>
</organism>
<keyword evidence="1" id="KW-0343">GTPase activation</keyword>
<evidence type="ECO:0000259" key="3">
    <source>
        <dbReference type="PROSITE" id="PS50238"/>
    </source>
</evidence>
<dbReference type="Ensembl" id="ENSDLAT00005059696.2">
    <property type="protein sequence ID" value="ENSDLAP00005056246.2"/>
    <property type="gene ID" value="ENSDLAG00005023894.2"/>
</dbReference>
<dbReference type="GeneTree" id="ENSGT00940000153904"/>
<feature type="region of interest" description="Disordered" evidence="2">
    <location>
        <begin position="234"/>
        <end position="323"/>
    </location>
</feature>
<reference evidence="4" key="1">
    <citation type="submission" date="2025-08" db="UniProtKB">
        <authorList>
            <consortium name="Ensembl"/>
        </authorList>
    </citation>
    <scope>IDENTIFICATION</scope>
</reference>
<dbReference type="CDD" id="cd04376">
    <property type="entry name" value="RhoGAP_ARHGAP6"/>
    <property type="match status" value="1"/>
</dbReference>
<dbReference type="SUPFAM" id="SSF48350">
    <property type="entry name" value="GTPase activation domain, GAP"/>
    <property type="match status" value="1"/>
</dbReference>
<feature type="compositionally biased region" description="Polar residues" evidence="2">
    <location>
        <begin position="847"/>
        <end position="866"/>
    </location>
</feature>
<dbReference type="PANTHER" id="PTHR12635:SF7">
    <property type="entry name" value="RHO GTPASE ACTIVATING PROTEIN 6-RELATED"/>
    <property type="match status" value="1"/>
</dbReference>
<gene>
    <name evidence="4" type="primary">LOC127378683</name>
</gene>
<feature type="region of interest" description="Disordered" evidence="2">
    <location>
        <begin position="691"/>
        <end position="726"/>
    </location>
</feature>
<dbReference type="Pfam" id="PF00620">
    <property type="entry name" value="RhoGAP"/>
    <property type="match status" value="1"/>
</dbReference>
<feature type="compositionally biased region" description="Polar residues" evidence="2">
    <location>
        <begin position="824"/>
        <end position="834"/>
    </location>
</feature>
<reference evidence="4" key="2">
    <citation type="submission" date="2025-09" db="UniProtKB">
        <authorList>
            <consortium name="Ensembl"/>
        </authorList>
    </citation>
    <scope>IDENTIFICATION</scope>
</reference>
<feature type="compositionally biased region" description="Low complexity" evidence="2">
    <location>
        <begin position="26"/>
        <end position="43"/>
    </location>
</feature>
<dbReference type="GO" id="GO:0005856">
    <property type="term" value="C:cytoskeleton"/>
    <property type="evidence" value="ECO:0007669"/>
    <property type="project" value="UniProtKB-ARBA"/>
</dbReference>
<evidence type="ECO:0000313" key="4">
    <source>
        <dbReference type="Ensembl" id="ENSDLAP00005056246.2"/>
    </source>
</evidence>
<dbReference type="InterPro" id="IPR037863">
    <property type="entry name" value="RHOGAP6/36"/>
</dbReference>
<feature type="compositionally biased region" description="Polar residues" evidence="2">
    <location>
        <begin position="789"/>
        <end position="798"/>
    </location>
</feature>
<feature type="compositionally biased region" description="Polar residues" evidence="2">
    <location>
        <begin position="696"/>
        <end position="713"/>
    </location>
</feature>
<dbReference type="AlphaFoldDB" id="A0A8C4IIP3"/>
<dbReference type="InterPro" id="IPR041852">
    <property type="entry name" value="ARHGAP6_RhoGAP"/>
</dbReference>
<dbReference type="InterPro" id="IPR000198">
    <property type="entry name" value="RhoGAP_dom"/>
</dbReference>
<dbReference type="FunFam" id="1.10.555.10:FF:000017">
    <property type="entry name" value="Rho GTPase activating protein 6"/>
    <property type="match status" value="1"/>
</dbReference>
<dbReference type="GO" id="GO:0007165">
    <property type="term" value="P:signal transduction"/>
    <property type="evidence" value="ECO:0007669"/>
    <property type="project" value="InterPro"/>
</dbReference>
<dbReference type="Gene3D" id="1.10.555.10">
    <property type="entry name" value="Rho GTPase activation protein"/>
    <property type="match status" value="1"/>
</dbReference>
<dbReference type="GO" id="GO:1902533">
    <property type="term" value="P:positive regulation of intracellular signal transduction"/>
    <property type="evidence" value="ECO:0007669"/>
    <property type="project" value="UniProtKB-ARBA"/>
</dbReference>
<feature type="domain" description="Rho-GAP" evidence="3">
    <location>
        <begin position="356"/>
        <end position="557"/>
    </location>
</feature>